<dbReference type="WBParaSite" id="maker-uti_cns_0001852-snap-gene-0.5-mRNA-1">
    <property type="protein sequence ID" value="maker-uti_cns_0001852-snap-gene-0.5-mRNA-1"/>
    <property type="gene ID" value="maker-uti_cns_0001852-snap-gene-0.5"/>
</dbReference>
<sequence length="531" mass="57364">MPIKLPLLHLLLLLRLGAAAEAVSPPFINATIAACEVSVSPSVVEAQTVGTYQSLTVNCSCCDSIAEAGWLVAVRASISNAQIAAITAMNRRERQAIPVQAALRRRCDVGEACTFREFPYSAGEVKQLYIEANNVGRARILISLFAVNSSSWAQLKSVVRKPAAQPEADSEDSLPNKVPLGSGEISIVALRKQRMIDRAFEWSIGLVASVLAFCMGCMTDLRETRPHYKRPLALLTCLILQHLFLPPIALGLYKLFGIADDMGFGLVAIATMPGGGMAHLTVFLMSGDRNLSAAISLLNALINLGLSPAWLSLFTHYLQFELLHYRLVLWLLMLFISQFIGSLVATCRPGLAQAALNWVGRPLLLLATILMVTLGIYINHYAIDHLESKEMGCVLAFIASGFCLGGLASYLVKLDKPRRKTLAAETACCACLVAIPAIRMSCDSPTADLATIMPLAAAIFTPAPIIVYLVSHRVKGLLGSFIDKRKEKQSRHYSIVSSLAKMAEDVTAVSAPLVIEEGEDGSAEKQKVTTL</sequence>
<dbReference type="GO" id="GO:0015293">
    <property type="term" value="F:symporter activity"/>
    <property type="evidence" value="ECO:0007669"/>
    <property type="project" value="UniProtKB-KW"/>
</dbReference>
<keyword evidence="5" id="KW-1133">Transmembrane helix</keyword>
<evidence type="ECO:0000256" key="4">
    <source>
        <dbReference type="ARBA" id="ARBA00022847"/>
    </source>
</evidence>
<dbReference type="InterPro" id="IPR002657">
    <property type="entry name" value="BilAc:Na_symport/Acr3"/>
</dbReference>
<evidence type="ECO:0000256" key="1">
    <source>
        <dbReference type="ARBA" id="ARBA00004141"/>
    </source>
</evidence>
<evidence type="ECO:0000256" key="7">
    <source>
        <dbReference type="SAM" id="SignalP"/>
    </source>
</evidence>
<dbReference type="InterPro" id="IPR004710">
    <property type="entry name" value="Bilac:Na_transpt"/>
</dbReference>
<evidence type="ECO:0000313" key="9">
    <source>
        <dbReference type="WBParaSite" id="maker-uti_cns_0001852-snap-gene-0.5-mRNA-1"/>
    </source>
</evidence>
<dbReference type="AlphaFoldDB" id="A0A1I8GG39"/>
<keyword evidence="8" id="KW-1185">Reference proteome</keyword>
<evidence type="ECO:0000256" key="5">
    <source>
        <dbReference type="ARBA" id="ARBA00022989"/>
    </source>
</evidence>
<feature type="signal peptide" evidence="7">
    <location>
        <begin position="1"/>
        <end position="22"/>
    </location>
</feature>
<dbReference type="Proteomes" id="UP000095280">
    <property type="component" value="Unplaced"/>
</dbReference>
<keyword evidence="7" id="KW-0732">Signal</keyword>
<dbReference type="PROSITE" id="PS51257">
    <property type="entry name" value="PROKAR_LIPOPROTEIN"/>
    <property type="match status" value="1"/>
</dbReference>
<keyword evidence="4" id="KW-0769">Symport</keyword>
<evidence type="ECO:0000256" key="3">
    <source>
        <dbReference type="ARBA" id="ARBA00022692"/>
    </source>
</evidence>
<protein>
    <submittedName>
        <fullName evidence="9">Sodium Bile acid symporter family</fullName>
    </submittedName>
</protein>
<dbReference type="InterPro" id="IPR038770">
    <property type="entry name" value="Na+/solute_symporter_sf"/>
</dbReference>
<proteinExistence type="inferred from homology"/>
<dbReference type="Pfam" id="PF01758">
    <property type="entry name" value="SBF"/>
    <property type="match status" value="1"/>
</dbReference>
<name>A0A1I8GG39_9PLAT</name>
<evidence type="ECO:0000313" key="8">
    <source>
        <dbReference type="Proteomes" id="UP000095280"/>
    </source>
</evidence>
<comment type="similarity">
    <text evidence="2">Belongs to the bile acid:sodium symporter (BASS) (TC 2.A.28) family.</text>
</comment>
<dbReference type="GO" id="GO:0016020">
    <property type="term" value="C:membrane"/>
    <property type="evidence" value="ECO:0007669"/>
    <property type="project" value="UniProtKB-SubCell"/>
</dbReference>
<dbReference type="Gene3D" id="1.20.1530.20">
    <property type="match status" value="1"/>
</dbReference>
<feature type="chain" id="PRO_5009319357" evidence="7">
    <location>
        <begin position="23"/>
        <end position="531"/>
    </location>
</feature>
<dbReference type="PANTHER" id="PTHR10361:SF28">
    <property type="entry name" value="P3 PROTEIN-RELATED"/>
    <property type="match status" value="1"/>
</dbReference>
<reference evidence="9" key="1">
    <citation type="submission" date="2016-11" db="UniProtKB">
        <authorList>
            <consortium name="WormBaseParasite"/>
        </authorList>
    </citation>
    <scope>IDENTIFICATION</scope>
</reference>
<keyword evidence="3" id="KW-0812">Transmembrane</keyword>
<accession>A0A1I8GG39</accession>
<comment type="subcellular location">
    <subcellularLocation>
        <location evidence="1">Membrane</location>
        <topology evidence="1">Multi-pass membrane protein</topology>
    </subcellularLocation>
</comment>
<evidence type="ECO:0000256" key="6">
    <source>
        <dbReference type="ARBA" id="ARBA00023136"/>
    </source>
</evidence>
<organism evidence="8 9">
    <name type="scientific">Macrostomum lignano</name>
    <dbReference type="NCBI Taxonomy" id="282301"/>
    <lineage>
        <taxon>Eukaryota</taxon>
        <taxon>Metazoa</taxon>
        <taxon>Spiralia</taxon>
        <taxon>Lophotrochozoa</taxon>
        <taxon>Platyhelminthes</taxon>
        <taxon>Rhabditophora</taxon>
        <taxon>Macrostomorpha</taxon>
        <taxon>Macrostomida</taxon>
        <taxon>Macrostomidae</taxon>
        <taxon>Macrostomum</taxon>
    </lineage>
</organism>
<keyword evidence="6" id="KW-0472">Membrane</keyword>
<evidence type="ECO:0000256" key="2">
    <source>
        <dbReference type="ARBA" id="ARBA00006528"/>
    </source>
</evidence>
<keyword evidence="4" id="KW-0813">Transport</keyword>
<dbReference type="PANTHER" id="PTHR10361">
    <property type="entry name" value="SODIUM-BILE ACID COTRANSPORTER"/>
    <property type="match status" value="1"/>
</dbReference>